<dbReference type="Proteomes" id="UP000614350">
    <property type="component" value="Unassembled WGS sequence"/>
</dbReference>
<evidence type="ECO:0000313" key="4">
    <source>
        <dbReference type="Proteomes" id="UP000614350"/>
    </source>
</evidence>
<name>A0A834KR24_VESVU</name>
<keyword evidence="4" id="KW-1185">Reference proteome</keyword>
<organism evidence="3 4">
    <name type="scientific">Vespula vulgaris</name>
    <name type="common">Yellow jacket</name>
    <name type="synonym">Wasp</name>
    <dbReference type="NCBI Taxonomy" id="7454"/>
    <lineage>
        <taxon>Eukaryota</taxon>
        <taxon>Metazoa</taxon>
        <taxon>Ecdysozoa</taxon>
        <taxon>Arthropoda</taxon>
        <taxon>Hexapoda</taxon>
        <taxon>Insecta</taxon>
        <taxon>Pterygota</taxon>
        <taxon>Neoptera</taxon>
        <taxon>Endopterygota</taxon>
        <taxon>Hymenoptera</taxon>
        <taxon>Apocrita</taxon>
        <taxon>Aculeata</taxon>
        <taxon>Vespoidea</taxon>
        <taxon>Vespidae</taxon>
        <taxon>Vespinae</taxon>
        <taxon>Vespula</taxon>
    </lineage>
</organism>
<gene>
    <name evidence="3" type="ORF">HZH66_000337</name>
</gene>
<sequence>MKWILFNSAFLICNCFILCQDIVFPNDEELSHVSGNKPMITERIPVSIPDHCPNNMLVYPGDGNNVAWVCDCRPRFLYFPLNDSCHEAYRQGPCPSQHYVVLPEGEAVPQCIKNPCLEDGLVKYNNTCYPLRTIGGPCAPGVIGVNETNFQLECISTDIAPFIIIKAPTRSCPPGSRRTTLGFCKTPI</sequence>
<evidence type="ECO:0000313" key="3">
    <source>
        <dbReference type="EMBL" id="KAF7411441.1"/>
    </source>
</evidence>
<feature type="chain" id="PRO_5033041214" description="DUF4789 domain-containing protein" evidence="1">
    <location>
        <begin position="20"/>
        <end position="188"/>
    </location>
</feature>
<evidence type="ECO:0000256" key="1">
    <source>
        <dbReference type="SAM" id="SignalP"/>
    </source>
</evidence>
<dbReference type="AlphaFoldDB" id="A0A834KR24"/>
<protein>
    <recommendedName>
        <fullName evidence="2">DUF4789 domain-containing protein</fullName>
    </recommendedName>
</protein>
<keyword evidence="1" id="KW-0732">Signal</keyword>
<proteinExistence type="predicted"/>
<reference evidence="3" key="1">
    <citation type="journal article" date="2020" name="G3 (Bethesda)">
        <title>High-Quality Assemblies for Three Invasive Social Wasps from the &lt;i&gt;Vespula&lt;/i&gt; Genus.</title>
        <authorList>
            <person name="Harrop T.W.R."/>
            <person name="Guhlin J."/>
            <person name="McLaughlin G.M."/>
            <person name="Permina E."/>
            <person name="Stockwell P."/>
            <person name="Gilligan J."/>
            <person name="Le Lec M.F."/>
            <person name="Gruber M.A.M."/>
            <person name="Quinn O."/>
            <person name="Lovegrove M."/>
            <person name="Duncan E.J."/>
            <person name="Remnant E.J."/>
            <person name="Van Eeckhoven J."/>
            <person name="Graham B."/>
            <person name="Knapp R.A."/>
            <person name="Langford K.W."/>
            <person name="Kronenberg Z."/>
            <person name="Press M.O."/>
            <person name="Eacker S.M."/>
            <person name="Wilson-Rankin E.E."/>
            <person name="Purcell J."/>
            <person name="Lester P.J."/>
            <person name="Dearden P.K."/>
        </authorList>
    </citation>
    <scope>NUCLEOTIDE SEQUENCE</scope>
    <source>
        <strain evidence="3">Marl-1</strain>
    </source>
</reference>
<evidence type="ECO:0000259" key="2">
    <source>
        <dbReference type="Pfam" id="PF16033"/>
    </source>
</evidence>
<accession>A0A834KR24</accession>
<comment type="caution">
    <text evidence="3">The sequence shown here is derived from an EMBL/GenBank/DDBJ whole genome shotgun (WGS) entry which is preliminary data.</text>
</comment>
<dbReference type="InterPro" id="IPR031993">
    <property type="entry name" value="DUF4789"/>
</dbReference>
<feature type="signal peptide" evidence="1">
    <location>
        <begin position="1"/>
        <end position="19"/>
    </location>
</feature>
<dbReference type="Pfam" id="PF16033">
    <property type="entry name" value="DUF4789"/>
    <property type="match status" value="1"/>
</dbReference>
<dbReference type="PANTHER" id="PTHR21177">
    <property type="entry name" value="IP06524P-RELATED"/>
    <property type="match status" value="1"/>
</dbReference>
<dbReference type="PANTHER" id="PTHR21177:SF4">
    <property type="entry name" value="IP06524P"/>
    <property type="match status" value="1"/>
</dbReference>
<feature type="domain" description="DUF4789" evidence="2">
    <location>
        <begin position="51"/>
        <end position="138"/>
    </location>
</feature>
<dbReference type="EMBL" id="JACSEA010000001">
    <property type="protein sequence ID" value="KAF7411441.1"/>
    <property type="molecule type" value="Genomic_DNA"/>
</dbReference>